<evidence type="ECO:0000256" key="1">
    <source>
        <dbReference type="ARBA" id="ARBA00006479"/>
    </source>
</evidence>
<dbReference type="Gene3D" id="1.10.10.10">
    <property type="entry name" value="Winged helix-like DNA-binding domain superfamily/Winged helix DNA-binding domain"/>
    <property type="match status" value="1"/>
</dbReference>
<evidence type="ECO:0000313" key="3">
    <source>
        <dbReference type="EMBL" id="XDS47929.1"/>
    </source>
</evidence>
<name>A0AB39UGC5_9BIFI</name>
<dbReference type="EMBL" id="CP129683">
    <property type="protein sequence ID" value="XDS51006.1"/>
    <property type="molecule type" value="Genomic_DNA"/>
</dbReference>
<dbReference type="KEGG" id="bfk:QN062_02085"/>
<protein>
    <submittedName>
        <fullName evidence="3">ROK family transcriptional regulator</fullName>
    </submittedName>
</protein>
<dbReference type="InterPro" id="IPR036390">
    <property type="entry name" value="WH_DNA-bd_sf"/>
</dbReference>
<dbReference type="InterPro" id="IPR000600">
    <property type="entry name" value="ROK"/>
</dbReference>
<dbReference type="SUPFAM" id="SSF46785">
    <property type="entry name" value="Winged helix' DNA-binding domain"/>
    <property type="match status" value="1"/>
</dbReference>
<dbReference type="PANTHER" id="PTHR18964:SF149">
    <property type="entry name" value="BIFUNCTIONAL UDP-N-ACETYLGLUCOSAMINE 2-EPIMERASE_N-ACETYLMANNOSAMINE KINASE"/>
    <property type="match status" value="1"/>
</dbReference>
<dbReference type="SUPFAM" id="SSF53067">
    <property type="entry name" value="Actin-like ATPase domain"/>
    <property type="match status" value="1"/>
</dbReference>
<reference evidence="3" key="1">
    <citation type="submission" date="2023-07" db="EMBL/GenBank/DDBJ databases">
        <title>Bifidobacterium aquikefiriaerophilum sp. nov. and Bifidobacterium eccum sp. nov., isolated from water kefir.</title>
        <authorList>
            <person name="Breselge S."/>
            <person name="Bellassi P."/>
            <person name="Barcenilla C."/>
            <person name="Alvarez-Ordonez A."/>
            <person name="Morelli L."/>
            <person name="Cotter P.D."/>
        </authorList>
    </citation>
    <scope>NUCLEOTIDE SEQUENCE</scope>
    <source>
        <strain evidence="4">WK012_4_13</strain>
        <strain evidence="3">WK013_4_14</strain>
        <strain evidence="2">WK048_4_13</strain>
    </source>
</reference>
<organism evidence="3">
    <name type="scientific">Bifidobacterium fermentum</name>
    <dbReference type="NCBI Taxonomy" id="3059035"/>
    <lineage>
        <taxon>Bacteria</taxon>
        <taxon>Bacillati</taxon>
        <taxon>Actinomycetota</taxon>
        <taxon>Actinomycetes</taxon>
        <taxon>Bifidobacteriales</taxon>
        <taxon>Bifidobacteriaceae</taxon>
        <taxon>Bifidobacterium</taxon>
    </lineage>
</organism>
<evidence type="ECO:0000313" key="2">
    <source>
        <dbReference type="EMBL" id="XDS47363.1"/>
    </source>
</evidence>
<sequence length="381" mass="40261">MSTSKTSRILHRLIAMGPATRGQLGTELGMSSATITRLLTPLIRLGVVQILEGFNEDYTIGKPAYSLAIVSSFTAFVGVKVTDDAAFAVLVDLNGTILRKSQVRLPNDAEDVVIDILARQIRDVSMQCAIAGVGIGVGGKVMDGHVVASGILRWNAVDLGGRLQEALDVPVTVSNDVNAFAQAAAWWGAGRGADSFVLISIGSGIGACIVQGGSVMPGEHGSAGMIGHLPITKDGPICESGHVGCARAYASSTCILRNLRERYGIDEGYDDFIDRAKRGLEPESGIADSAVDAVAHLVSAAIAFIDPDAIVVSGDGVRLLEVFEDEFRGQVKAYRHWNGAPVEVKLQEMQFTFWAEGAAAASMERWTQSKIDGKNVTYAAG</sequence>
<dbReference type="EMBL" id="CP129682">
    <property type="protein sequence ID" value="XDS47929.1"/>
    <property type="molecule type" value="Genomic_DNA"/>
</dbReference>
<dbReference type="AlphaFoldDB" id="A0AB39UGC5"/>
<dbReference type="Gene3D" id="3.30.420.40">
    <property type="match status" value="2"/>
</dbReference>
<evidence type="ECO:0000313" key="4">
    <source>
        <dbReference type="EMBL" id="XDS51006.1"/>
    </source>
</evidence>
<dbReference type="Pfam" id="PF00480">
    <property type="entry name" value="ROK"/>
    <property type="match status" value="1"/>
</dbReference>
<gene>
    <name evidence="4" type="ORF">QN062_02085</name>
    <name evidence="3" type="ORF">QN216_06090</name>
    <name evidence="2" type="ORF">QN217_04360</name>
</gene>
<dbReference type="EMBL" id="CP129675">
    <property type="protein sequence ID" value="XDS47363.1"/>
    <property type="molecule type" value="Genomic_DNA"/>
</dbReference>
<proteinExistence type="inferred from homology"/>
<dbReference type="RefSeq" id="WP_369341969.1">
    <property type="nucleotide sequence ID" value="NZ_CP129675.1"/>
</dbReference>
<accession>A0AB39UGC5</accession>
<dbReference type="InterPro" id="IPR036388">
    <property type="entry name" value="WH-like_DNA-bd_sf"/>
</dbReference>
<dbReference type="PANTHER" id="PTHR18964">
    <property type="entry name" value="ROK (REPRESSOR, ORF, KINASE) FAMILY"/>
    <property type="match status" value="1"/>
</dbReference>
<dbReference type="InterPro" id="IPR043129">
    <property type="entry name" value="ATPase_NBD"/>
</dbReference>
<comment type="similarity">
    <text evidence="1">Belongs to the ROK (NagC/XylR) family.</text>
</comment>